<dbReference type="GO" id="GO:0005524">
    <property type="term" value="F:ATP binding"/>
    <property type="evidence" value="ECO:0007669"/>
    <property type="project" value="InterPro"/>
</dbReference>
<dbReference type="InterPro" id="IPR000719">
    <property type="entry name" value="Prot_kinase_dom"/>
</dbReference>
<dbReference type="InterPro" id="IPR011009">
    <property type="entry name" value="Kinase-like_dom_sf"/>
</dbReference>
<evidence type="ECO:0000313" key="4">
    <source>
        <dbReference type="EMBL" id="WOH14618.1"/>
    </source>
</evidence>
<reference evidence="4" key="2">
    <citation type="submission" date="2022-03" db="EMBL/GenBank/DDBJ databases">
        <title>Draft title - Genomic analysis of global carrot germplasm unveils the trajectory of domestication and the origin of high carotenoid orange carrot.</title>
        <authorList>
            <person name="Iorizzo M."/>
            <person name="Ellison S."/>
            <person name="Senalik D."/>
            <person name="Macko-Podgorni A."/>
            <person name="Grzebelus D."/>
            <person name="Bostan H."/>
            <person name="Rolling W."/>
            <person name="Curaba J."/>
            <person name="Simon P."/>
        </authorList>
    </citation>
    <scope>NUCLEOTIDE SEQUENCE</scope>
    <source>
        <tissue evidence="4">Leaf</tissue>
    </source>
</reference>
<reference evidence="4" key="1">
    <citation type="journal article" date="2016" name="Nat. Genet.">
        <title>A high-quality carrot genome assembly provides new insights into carotenoid accumulation and asterid genome evolution.</title>
        <authorList>
            <person name="Iorizzo M."/>
            <person name="Ellison S."/>
            <person name="Senalik D."/>
            <person name="Zeng P."/>
            <person name="Satapoomin P."/>
            <person name="Huang J."/>
            <person name="Bowman M."/>
            <person name="Iovene M."/>
            <person name="Sanseverino W."/>
            <person name="Cavagnaro P."/>
            <person name="Yildiz M."/>
            <person name="Macko-Podgorni A."/>
            <person name="Moranska E."/>
            <person name="Grzebelus E."/>
            <person name="Grzebelus D."/>
            <person name="Ashrafi H."/>
            <person name="Zheng Z."/>
            <person name="Cheng S."/>
            <person name="Spooner D."/>
            <person name="Van Deynze A."/>
            <person name="Simon P."/>
        </authorList>
    </citation>
    <scope>NUCLEOTIDE SEQUENCE</scope>
    <source>
        <tissue evidence="4">Leaf</tissue>
    </source>
</reference>
<accession>A0AAF1BE36</accession>
<sequence>MGNSSSSRDHILLDEHAADIYTYAQLKRATGNFNPRNMLRENCLGRVYKGWVDEGTLAPSSKNGVGIPVAVRKSNPGQRLLQWQVEAEFLGRFSHPHIVKLLGYYRDDKQFLLVYEYMHKGSLENHLFRNGGAGHLSWKTRLKIAIGAAQGLVFLYTNKQVMYRSFQTAMILLDKDFNAKLSDFGRVKFQGHSRFSTDVGIDGDQIIADHPDLFYAPPEYVATGHYSHDVYSFGLVLLEMITGQRVFDRTRPSQQFNLANWAKPYLHKKDTLKIIMDPNLQGQYPINAAFETSQLILKCLEYSKTDRPSINDVLQALERIIAINMASQEQ</sequence>
<protein>
    <recommendedName>
        <fullName evidence="3">Protein kinase domain-containing protein</fullName>
    </recommendedName>
</protein>
<dbReference type="EMBL" id="CP093351">
    <property type="protein sequence ID" value="WOH14618.1"/>
    <property type="molecule type" value="Genomic_DNA"/>
</dbReference>
<evidence type="ECO:0000313" key="5">
    <source>
        <dbReference type="Proteomes" id="UP000077755"/>
    </source>
</evidence>
<dbReference type="SUPFAM" id="SSF56112">
    <property type="entry name" value="Protein kinase-like (PK-like)"/>
    <property type="match status" value="1"/>
</dbReference>
<dbReference type="GO" id="GO:0005886">
    <property type="term" value="C:plasma membrane"/>
    <property type="evidence" value="ECO:0007669"/>
    <property type="project" value="UniProtKB-SubCell"/>
</dbReference>
<keyword evidence="5" id="KW-1185">Reference proteome</keyword>
<keyword evidence="2" id="KW-1003">Cell membrane</keyword>
<evidence type="ECO:0000259" key="3">
    <source>
        <dbReference type="PROSITE" id="PS50011"/>
    </source>
</evidence>
<dbReference type="PANTHER" id="PTHR45621">
    <property type="entry name" value="OS01G0588500 PROTEIN-RELATED"/>
    <property type="match status" value="1"/>
</dbReference>
<comment type="subcellular location">
    <subcellularLocation>
        <location evidence="1">Cell membrane</location>
    </subcellularLocation>
</comment>
<name>A0AAF1BE36_DAUCS</name>
<evidence type="ECO:0000256" key="1">
    <source>
        <dbReference type="ARBA" id="ARBA00004236"/>
    </source>
</evidence>
<organism evidence="4 5">
    <name type="scientific">Daucus carota subsp. sativus</name>
    <name type="common">Carrot</name>
    <dbReference type="NCBI Taxonomy" id="79200"/>
    <lineage>
        <taxon>Eukaryota</taxon>
        <taxon>Viridiplantae</taxon>
        <taxon>Streptophyta</taxon>
        <taxon>Embryophyta</taxon>
        <taxon>Tracheophyta</taxon>
        <taxon>Spermatophyta</taxon>
        <taxon>Magnoliopsida</taxon>
        <taxon>eudicotyledons</taxon>
        <taxon>Gunneridae</taxon>
        <taxon>Pentapetalae</taxon>
        <taxon>asterids</taxon>
        <taxon>campanulids</taxon>
        <taxon>Apiales</taxon>
        <taxon>Apiaceae</taxon>
        <taxon>Apioideae</taxon>
        <taxon>Scandiceae</taxon>
        <taxon>Daucinae</taxon>
        <taxon>Daucus</taxon>
        <taxon>Daucus sect. Daucus</taxon>
    </lineage>
</organism>
<keyword evidence="2" id="KW-0472">Membrane</keyword>
<dbReference type="Proteomes" id="UP000077755">
    <property type="component" value="Chromosome 9"/>
</dbReference>
<dbReference type="InterPro" id="IPR001245">
    <property type="entry name" value="Ser-Thr/Tyr_kinase_cat_dom"/>
</dbReference>
<proteinExistence type="predicted"/>
<evidence type="ECO:0000256" key="2">
    <source>
        <dbReference type="ARBA" id="ARBA00022475"/>
    </source>
</evidence>
<gene>
    <name evidence="4" type="ORF">DCAR_0934138</name>
</gene>
<dbReference type="InterPro" id="IPR050823">
    <property type="entry name" value="Plant_Ser_Thr_Prot_Kinase"/>
</dbReference>
<dbReference type="Gene3D" id="1.10.510.10">
    <property type="entry name" value="Transferase(Phosphotransferase) domain 1"/>
    <property type="match status" value="1"/>
</dbReference>
<dbReference type="PROSITE" id="PS50011">
    <property type="entry name" value="PROTEIN_KINASE_DOM"/>
    <property type="match status" value="1"/>
</dbReference>
<dbReference type="Gene3D" id="3.30.200.20">
    <property type="entry name" value="Phosphorylase Kinase, domain 1"/>
    <property type="match status" value="1"/>
</dbReference>
<dbReference type="AlphaFoldDB" id="A0AAF1BE36"/>
<feature type="domain" description="Protein kinase" evidence="3">
    <location>
        <begin position="33"/>
        <end position="321"/>
    </location>
</feature>
<dbReference type="GO" id="GO:0004672">
    <property type="term" value="F:protein kinase activity"/>
    <property type="evidence" value="ECO:0007669"/>
    <property type="project" value="InterPro"/>
</dbReference>
<dbReference type="Pfam" id="PF07714">
    <property type="entry name" value="PK_Tyr_Ser-Thr"/>
    <property type="match status" value="1"/>
</dbReference>